<dbReference type="GO" id="GO:0016787">
    <property type="term" value="F:hydrolase activity"/>
    <property type="evidence" value="ECO:0007669"/>
    <property type="project" value="UniProtKB-KW"/>
</dbReference>
<gene>
    <name evidence="1" type="ORF">RDV89_15390</name>
</gene>
<accession>A0ABU3PYX9</accession>
<keyword evidence="2" id="KW-1185">Reference proteome</keyword>
<dbReference type="SUPFAM" id="SSF53254">
    <property type="entry name" value="Phosphoglycerate mutase-like"/>
    <property type="match status" value="1"/>
</dbReference>
<reference evidence="1 2" key="1">
    <citation type="submission" date="2023-08" db="EMBL/GenBank/DDBJ databases">
        <title>Nocardioides seae sp. nov., a bacterium isolated from a soil.</title>
        <authorList>
            <person name="Wang X."/>
        </authorList>
    </citation>
    <scope>NUCLEOTIDE SEQUENCE [LARGE SCALE GENOMIC DNA]</scope>
    <source>
        <strain evidence="1 2">YZH12</strain>
    </source>
</reference>
<sequence length="188" mass="20764">MALLLVRHGETEWSRSGRHTSVTDLPLTSVGEDQARALASRLADYDPVLTLVSPRHRARRTAELAGARDARVDERLVEWAYGDAEGRTTLEVREDVPGWTVWNGPVPGGEEAADVGRRCDDLLASVTELVDVAEHDVLLIAHAHVLRVLAARWLGLPAVDGRLLRLDTARLSVLGHERDQPVLLRWNA</sequence>
<dbReference type="InterPro" id="IPR050275">
    <property type="entry name" value="PGM_Phosphatase"/>
</dbReference>
<dbReference type="PIRSF" id="PIRSF000709">
    <property type="entry name" value="6PFK_2-Ptase"/>
    <property type="match status" value="1"/>
</dbReference>
<organism evidence="1 2">
    <name type="scientific">Nocardioides imazamoxiresistens</name>
    <dbReference type="NCBI Taxonomy" id="3231893"/>
    <lineage>
        <taxon>Bacteria</taxon>
        <taxon>Bacillati</taxon>
        <taxon>Actinomycetota</taxon>
        <taxon>Actinomycetes</taxon>
        <taxon>Propionibacteriales</taxon>
        <taxon>Nocardioidaceae</taxon>
        <taxon>Nocardioides</taxon>
    </lineage>
</organism>
<dbReference type="RefSeq" id="WP_315734275.1">
    <property type="nucleotide sequence ID" value="NZ_JAVYII010000007.1"/>
</dbReference>
<evidence type="ECO:0000313" key="1">
    <source>
        <dbReference type="EMBL" id="MDT9594467.1"/>
    </source>
</evidence>
<comment type="caution">
    <text evidence="1">The sequence shown here is derived from an EMBL/GenBank/DDBJ whole genome shotgun (WGS) entry which is preliminary data.</text>
</comment>
<dbReference type="EC" id="3.1.3.-" evidence="1"/>
<dbReference type="CDD" id="cd07067">
    <property type="entry name" value="HP_PGM_like"/>
    <property type="match status" value="1"/>
</dbReference>
<proteinExistence type="predicted"/>
<dbReference type="Gene3D" id="3.40.50.1240">
    <property type="entry name" value="Phosphoglycerate mutase-like"/>
    <property type="match status" value="1"/>
</dbReference>
<dbReference type="InterPro" id="IPR029033">
    <property type="entry name" value="His_PPase_superfam"/>
</dbReference>
<evidence type="ECO:0000313" key="2">
    <source>
        <dbReference type="Proteomes" id="UP001268542"/>
    </source>
</evidence>
<name>A0ABU3PYX9_9ACTN</name>
<dbReference type="EMBL" id="JAVYII010000007">
    <property type="protein sequence ID" value="MDT9594467.1"/>
    <property type="molecule type" value="Genomic_DNA"/>
</dbReference>
<dbReference type="SMART" id="SM00855">
    <property type="entry name" value="PGAM"/>
    <property type="match status" value="1"/>
</dbReference>
<dbReference type="PANTHER" id="PTHR48100">
    <property type="entry name" value="BROAD-SPECIFICITY PHOSPHATASE YOR283W-RELATED"/>
    <property type="match status" value="1"/>
</dbReference>
<dbReference type="PANTHER" id="PTHR48100:SF15">
    <property type="entry name" value="SEDOHEPTULOSE 1,7-BISPHOSPHATASE"/>
    <property type="match status" value="1"/>
</dbReference>
<dbReference type="Pfam" id="PF00300">
    <property type="entry name" value="His_Phos_1"/>
    <property type="match status" value="1"/>
</dbReference>
<protein>
    <submittedName>
        <fullName evidence="1">Histidine phosphatase family protein</fullName>
        <ecNumber evidence="1">3.1.3.-</ecNumber>
    </submittedName>
</protein>
<dbReference type="InterPro" id="IPR013078">
    <property type="entry name" value="His_Pase_superF_clade-1"/>
</dbReference>
<dbReference type="Proteomes" id="UP001268542">
    <property type="component" value="Unassembled WGS sequence"/>
</dbReference>
<keyword evidence="1" id="KW-0378">Hydrolase</keyword>